<reference evidence="1 2" key="1">
    <citation type="journal article" date="2019" name="Microbiol. Resour. Announc.">
        <title>Draft Genome Sequence of the Most Traditional epsilon-Poly-l-Lysine Producer, Streptomyces albulus NBRC14147.</title>
        <authorList>
            <person name="Yamanaka K."/>
            <person name="Hamano Y."/>
        </authorList>
    </citation>
    <scope>NUCLEOTIDE SEQUENCE [LARGE SCALE GENOMIC DNA]</scope>
    <source>
        <strain evidence="1 2">NBRC 14147</strain>
    </source>
</reference>
<accession>A0A401QQ85</accession>
<sequence length="1147" mass="124828">MPARSSNNHLVVPVEVAALAVNARMQNPDGAFVWHRWIANFFHTQDTAAPAEPSPFSIDADWPARPENRGVYLQWQLPEALTRGRHDTETDEDDFPLVPNRWLVVRYRAASRNVRAWLIESDHLGLDSGTVSALDPRAERTTATKMGRCHELTTSSPWREPGDAPTPFLTALGPGLLTFSAFQPYNTNVFSLHDGLDDVAGDERLDYYVAGFYSTPDSDVLDDAEDLRELLDDLEWLAPMAGSNTRRSLYTGSALGVDWQPAGPLPASDIPAVNSIAVSVGNNTAEAATALTDAAAGPGALSDDDSRLVRAFALGTLDALDRADGDDLTDAAAHQSGFGPVPGGFTWRIVERGEDRETGPVRLGARERARTRTAEADIVAALNRAQAEHDGVERDLAAAQDRLYVLWALSNADRQPRDFQNRVDDELDPANQAGAAGKVAALAADLCAKRNALPWGDTPEELEASAAEYARGKGLPPNRVLQRVPKSPFLHVADPVVLLQGGHVHAPLSRDTPLPCRTEDRLVTAVGPIDAAAVRSDVDQVNTANLPAPFTDLLTEFFILARARHTGTGLDDVTGTLPEYGTAAWRQPWQPLFLVWDIECWPLPYSEHDGTRHWTFDGNRYRWQGTGTVPESFVLTGRIPLTPSAGPILEGELDAYAAGRQDLPDLRNLRTQLSDLDMLSQRLEGLTAHLDQRDPRSTARPLEAMGDLIGHGDRHFPVPGTVPSHPSRPPESEPFHEVRTGQFAFRQLSLVDRFGRTLNLIGDNRRWPYVRPDAMVPDHTVETDDPDRFLELSPRLFQPARLAFDFLHATTDQPIDLTPGANPVCAWLLHNRLDRTLACYDPDGQALGELRTVLKPDGTKSVVWLPLPGSSVATLAELEDVAPHAHHFLHALAERGPATFDALRATLDDALTTIDPDSPDDASLGFLLGRPLALLRARLDLELCGPPRTSVGWNEVLDPDDHAPAMPDWKWIVRLGQPRATDDGLVGYVLNDDYAHFDTITPPADGSSGYLRPIDNGERLQLAFAGTSTATVTLLADPRAAVHATTDVLPASAVHIPPAFTDTALARMAVCFRTGPLMAGTTADPRTAVLPHPATASGTWAWAEPTDTQGTWQHLPITAPDPGELPLGDPELRSGYLVLNDAAEATR</sequence>
<evidence type="ECO:0000313" key="1">
    <source>
        <dbReference type="EMBL" id="GCB87556.1"/>
    </source>
</evidence>
<dbReference type="Proteomes" id="UP000288351">
    <property type="component" value="Unassembled WGS sequence"/>
</dbReference>
<protein>
    <submittedName>
        <fullName evidence="1">Uncharacterized protein</fullName>
    </submittedName>
</protein>
<dbReference type="RefSeq" id="WP_020930515.1">
    <property type="nucleotide sequence ID" value="NZ_BHXC01000001.1"/>
</dbReference>
<dbReference type="AlphaFoldDB" id="A0A401QQ85"/>
<name>A0A401QQ85_STRNR</name>
<evidence type="ECO:0000313" key="2">
    <source>
        <dbReference type="Proteomes" id="UP000288351"/>
    </source>
</evidence>
<gene>
    <name evidence="1" type="ORF">SALB_00207</name>
</gene>
<dbReference type="EMBL" id="BHXC01000001">
    <property type="protein sequence ID" value="GCB87556.1"/>
    <property type="molecule type" value="Genomic_DNA"/>
</dbReference>
<comment type="caution">
    <text evidence="1">The sequence shown here is derived from an EMBL/GenBank/DDBJ whole genome shotgun (WGS) entry which is preliminary data.</text>
</comment>
<proteinExistence type="predicted"/>
<organism evidence="1 2">
    <name type="scientific">Streptomyces noursei</name>
    <name type="common">Streptomyces albulus</name>
    <dbReference type="NCBI Taxonomy" id="1971"/>
    <lineage>
        <taxon>Bacteria</taxon>
        <taxon>Bacillati</taxon>
        <taxon>Actinomycetota</taxon>
        <taxon>Actinomycetes</taxon>
        <taxon>Kitasatosporales</taxon>
        <taxon>Streptomycetaceae</taxon>
        <taxon>Streptomyces</taxon>
    </lineage>
</organism>